<organism evidence="2 3">
    <name type="scientific">Myceligenerans crystallogenes</name>
    <dbReference type="NCBI Taxonomy" id="316335"/>
    <lineage>
        <taxon>Bacteria</taxon>
        <taxon>Bacillati</taxon>
        <taxon>Actinomycetota</taxon>
        <taxon>Actinomycetes</taxon>
        <taxon>Micrococcales</taxon>
        <taxon>Promicromonosporaceae</taxon>
        <taxon>Myceligenerans</taxon>
    </lineage>
</organism>
<feature type="compositionally biased region" description="Low complexity" evidence="1">
    <location>
        <begin position="286"/>
        <end position="304"/>
    </location>
</feature>
<keyword evidence="3" id="KW-1185">Reference proteome</keyword>
<gene>
    <name evidence="2" type="ORF">GCM10009751_26380</name>
</gene>
<sequence>MTYLEAYAGLGDEALAELASTGLLRRARKLSDDVAVAGSDAKGADLVIGGHAVRVDARGPAAVACACPTGGVCVHVVVACGWARDEAARNGVEPPTPQAPADPAASGSGPGETAAGGPGGAAGPAKRAAAGKAGRPDGSAGKVAGPAGSAGKAAGAAGRAGTGRRATPASSAKQAAAVKRQEVALAEVRDAVVHLLDGGLAHLRDDTAESLRALAGRVRVAAFEPVHGLRLDALLRTAAGQSGDLAAHDDTTGEADLLETLAEIWALCETHDALATGRGSGSAAATTAASMTTAGTTAAAPTGQEPGGPGPVGNTAAEAPATARPQRKNRSGRDEDETDLGRVVPLAVRWWTSPSGARGIAFAGWDPEAGRVRTAVTGRPAGGDPGFRREWELPLLWSASPARLSSGPFALTGVRERTDGTLGAGGSPRLSPLGAFDVDELRDIAERTGTATPARDVVGFGRRPARVRLLLVRDTGDVGVDEVRQDLTWTVTDSTGQPHLLRVPIEDRRTADTLLHVVAGKWNVVAVTAERHDDRLEPAGIFLRAKDGEILLVSPSITEQHQLGRDSRWTLHHWETWRKRLSRVAGMRSRARAVTEVAEPDQPVVRACALAWDVTVALAATGRRRLTPRQLSDVVQARALARDLGLTTLERALGDLDPDAGISPQALARTAFLVRRTREIASAS</sequence>
<feature type="compositionally biased region" description="Gly residues" evidence="1">
    <location>
        <begin position="108"/>
        <end position="122"/>
    </location>
</feature>
<evidence type="ECO:0000256" key="1">
    <source>
        <dbReference type="SAM" id="MobiDB-lite"/>
    </source>
</evidence>
<feature type="compositionally biased region" description="Low complexity" evidence="1">
    <location>
        <begin position="123"/>
        <end position="174"/>
    </location>
</feature>
<evidence type="ECO:0000313" key="3">
    <source>
        <dbReference type="Proteomes" id="UP001501094"/>
    </source>
</evidence>
<comment type="caution">
    <text evidence="2">The sequence shown here is derived from an EMBL/GenBank/DDBJ whole genome shotgun (WGS) entry which is preliminary data.</text>
</comment>
<proteinExistence type="predicted"/>
<dbReference type="RefSeq" id="WP_344103591.1">
    <property type="nucleotide sequence ID" value="NZ_BAAANL010000005.1"/>
</dbReference>
<feature type="region of interest" description="Disordered" evidence="1">
    <location>
        <begin position="286"/>
        <end position="339"/>
    </location>
</feature>
<dbReference type="EMBL" id="BAAANL010000005">
    <property type="protein sequence ID" value="GAA1866923.1"/>
    <property type="molecule type" value="Genomic_DNA"/>
</dbReference>
<evidence type="ECO:0008006" key="4">
    <source>
        <dbReference type="Google" id="ProtNLM"/>
    </source>
</evidence>
<evidence type="ECO:0000313" key="2">
    <source>
        <dbReference type="EMBL" id="GAA1866923.1"/>
    </source>
</evidence>
<dbReference type="Proteomes" id="UP001501094">
    <property type="component" value="Unassembled WGS sequence"/>
</dbReference>
<protein>
    <recommendedName>
        <fullName evidence="4">SWIM-type domain-containing protein</fullName>
    </recommendedName>
</protein>
<feature type="region of interest" description="Disordered" evidence="1">
    <location>
        <begin position="89"/>
        <end position="174"/>
    </location>
</feature>
<accession>A0ABN2NGT0</accession>
<reference evidence="2 3" key="1">
    <citation type="journal article" date="2019" name="Int. J. Syst. Evol. Microbiol.">
        <title>The Global Catalogue of Microorganisms (GCM) 10K type strain sequencing project: providing services to taxonomists for standard genome sequencing and annotation.</title>
        <authorList>
            <consortium name="The Broad Institute Genomics Platform"/>
            <consortium name="The Broad Institute Genome Sequencing Center for Infectious Disease"/>
            <person name="Wu L."/>
            <person name="Ma J."/>
        </authorList>
    </citation>
    <scope>NUCLEOTIDE SEQUENCE [LARGE SCALE GENOMIC DNA]</scope>
    <source>
        <strain evidence="2 3">JCM 14326</strain>
    </source>
</reference>
<name>A0ABN2NGT0_9MICO</name>